<dbReference type="GO" id="GO:0006508">
    <property type="term" value="P:proteolysis"/>
    <property type="evidence" value="ECO:0007669"/>
    <property type="project" value="UniProtKB-KW"/>
</dbReference>
<feature type="chain" id="PRO_5021958288" evidence="10">
    <location>
        <begin position="30"/>
        <end position="391"/>
    </location>
</feature>
<evidence type="ECO:0000256" key="1">
    <source>
        <dbReference type="ARBA" id="ARBA00007664"/>
    </source>
</evidence>
<dbReference type="InterPro" id="IPR001316">
    <property type="entry name" value="Pept_S1A_streptogrisin"/>
</dbReference>
<feature type="active site" description="Charge relay system" evidence="8">
    <location>
        <position position="346"/>
    </location>
</feature>
<dbReference type="InterPro" id="IPR043504">
    <property type="entry name" value="Peptidase_S1_PA_chymotrypsin"/>
</dbReference>
<comment type="caution">
    <text evidence="12">The sequence shown here is derived from an EMBL/GenBank/DDBJ whole genome shotgun (WGS) entry which is preliminary data.</text>
</comment>
<evidence type="ECO:0000256" key="8">
    <source>
        <dbReference type="PIRSR" id="PIRSR001134-1"/>
    </source>
</evidence>
<dbReference type="EMBL" id="VFOW01000001">
    <property type="protein sequence ID" value="TQL75971.1"/>
    <property type="molecule type" value="Genomic_DNA"/>
</dbReference>
<dbReference type="GO" id="GO:0005576">
    <property type="term" value="C:extracellular region"/>
    <property type="evidence" value="ECO:0007669"/>
    <property type="project" value="InterPro"/>
</dbReference>
<evidence type="ECO:0000256" key="3">
    <source>
        <dbReference type="ARBA" id="ARBA00022729"/>
    </source>
</evidence>
<keyword evidence="6" id="KW-0865">Zymogen</keyword>
<proteinExistence type="inferred from homology"/>
<evidence type="ECO:0000256" key="10">
    <source>
        <dbReference type="SAM" id="SignalP"/>
    </source>
</evidence>
<name>A0A543ATS5_9ACTN</name>
<dbReference type="Gene3D" id="2.40.10.10">
    <property type="entry name" value="Trypsin-like serine proteases"/>
    <property type="match status" value="2"/>
</dbReference>
<feature type="signal peptide" evidence="10">
    <location>
        <begin position="1"/>
        <end position="29"/>
    </location>
</feature>
<evidence type="ECO:0000256" key="7">
    <source>
        <dbReference type="ARBA" id="ARBA00023157"/>
    </source>
</evidence>
<dbReference type="GO" id="GO:0004252">
    <property type="term" value="F:serine-type endopeptidase activity"/>
    <property type="evidence" value="ECO:0007669"/>
    <property type="project" value="InterPro"/>
</dbReference>
<dbReference type="SUPFAM" id="SSF50494">
    <property type="entry name" value="Trypsin-like serine proteases"/>
    <property type="match status" value="1"/>
</dbReference>
<keyword evidence="7 9" id="KW-1015">Disulfide bond</keyword>
<accession>A0A543ATS5</accession>
<evidence type="ECO:0000259" key="11">
    <source>
        <dbReference type="Pfam" id="PF02983"/>
    </source>
</evidence>
<dbReference type="Gene3D" id="3.30.300.50">
    <property type="match status" value="2"/>
</dbReference>
<dbReference type="InterPro" id="IPR004236">
    <property type="entry name" value="Pept_S1_alpha_lytic"/>
</dbReference>
<dbReference type="PIRSF" id="PIRSF001134">
    <property type="entry name" value="Streptogrisin"/>
    <property type="match status" value="1"/>
</dbReference>
<gene>
    <name evidence="12" type="ORF">FB566_1491</name>
</gene>
<dbReference type="CDD" id="cd21112">
    <property type="entry name" value="alphaLP-like"/>
    <property type="match status" value="1"/>
</dbReference>
<keyword evidence="4" id="KW-0378">Hydrolase</keyword>
<dbReference type="Pfam" id="PF02983">
    <property type="entry name" value="Pro_Al_protease"/>
    <property type="match status" value="1"/>
</dbReference>
<dbReference type="InParanoid" id="A0A543ATS5"/>
<keyword evidence="2" id="KW-0645">Protease</keyword>
<evidence type="ECO:0000256" key="6">
    <source>
        <dbReference type="ARBA" id="ARBA00023145"/>
    </source>
</evidence>
<dbReference type="OrthoDB" id="8781117at2"/>
<keyword evidence="5" id="KW-0720">Serine protease</keyword>
<dbReference type="InterPro" id="IPR035070">
    <property type="entry name" value="Streptogrisin_prodomain"/>
</dbReference>
<feature type="disulfide bond" evidence="9">
    <location>
        <begin position="304"/>
        <end position="314"/>
    </location>
</feature>
<feature type="active site" description="Charge relay system" evidence="8">
    <location>
        <position position="238"/>
    </location>
</feature>
<sequence>MRKANYVKARRIAAVFAATAITTTTFALAGSPAAAQPAGFDEQRLELSQSVDPGMLAAMSETFGYSTDEALDRLAVESLASEAEPQLRAELGDDFAGLWLEPDSNTVHIAVTDDTISITETGYATTVVKYNETTLHNWQSTLDGTVTGDGITGTYVDVTTNQVVVDALPSAVDTATDLVEASGVPAEAVRVDVTDEAPQTLATIRGGDAYHINGSSRCSVGFAVNHSTYGNGFVTAGHCGTVGSSVTGGSGGTGQFRGSSFPGRDYAWVDADAAWTNTATVNRYDGTVVQVSNSTEAAVGASICRSGSTTGWRCGSVQAKNQSVSYPQGTVTGLTRTNACAEPGDSGGSFISGNSAQGMTSGGSGNCSFGGTTYFQPLLPALSAYGLTLQT</sequence>
<feature type="disulfide bond" evidence="9">
    <location>
        <begin position="218"/>
        <end position="239"/>
    </location>
</feature>
<protein>
    <submittedName>
        <fullName evidence="12">Streptogrisin C</fullName>
    </submittedName>
</protein>
<dbReference type="PRINTS" id="PR00861">
    <property type="entry name" value="ALYTICPTASE"/>
</dbReference>
<evidence type="ECO:0000313" key="12">
    <source>
        <dbReference type="EMBL" id="TQL75971.1"/>
    </source>
</evidence>
<evidence type="ECO:0000313" key="13">
    <source>
        <dbReference type="Proteomes" id="UP000317043"/>
    </source>
</evidence>
<dbReference type="InterPro" id="IPR009003">
    <property type="entry name" value="Peptidase_S1_PA"/>
</dbReference>
<evidence type="ECO:0000256" key="5">
    <source>
        <dbReference type="ARBA" id="ARBA00022825"/>
    </source>
</evidence>
<keyword evidence="13" id="KW-1185">Reference proteome</keyword>
<feature type="active site" description="Charge relay system" evidence="8">
    <location>
        <position position="265"/>
    </location>
</feature>
<comment type="similarity">
    <text evidence="1">Belongs to the peptidase S1 family.</text>
</comment>
<evidence type="ECO:0000256" key="9">
    <source>
        <dbReference type="PIRSR" id="PIRSR001134-2"/>
    </source>
</evidence>
<evidence type="ECO:0000256" key="2">
    <source>
        <dbReference type="ARBA" id="ARBA00022670"/>
    </source>
</evidence>
<feature type="domain" description="Peptidase S1A alpha-lytic prodomain" evidence="11">
    <location>
        <begin position="133"/>
        <end position="186"/>
    </location>
</feature>
<reference evidence="12 13" key="1">
    <citation type="submission" date="2019-06" db="EMBL/GenBank/DDBJ databases">
        <title>Sequencing the genomes of 1000 actinobacteria strains.</title>
        <authorList>
            <person name="Klenk H.-P."/>
        </authorList>
    </citation>
    <scope>NUCLEOTIDE SEQUENCE [LARGE SCALE GENOMIC DNA]</scope>
    <source>
        <strain evidence="12 13">DSM 45928</strain>
    </source>
</reference>
<keyword evidence="3 10" id="KW-0732">Signal</keyword>
<dbReference type="Proteomes" id="UP000317043">
    <property type="component" value="Unassembled WGS sequence"/>
</dbReference>
<organism evidence="12 13">
    <name type="scientific">Stackebrandtia endophytica</name>
    <dbReference type="NCBI Taxonomy" id="1496996"/>
    <lineage>
        <taxon>Bacteria</taxon>
        <taxon>Bacillati</taxon>
        <taxon>Actinomycetota</taxon>
        <taxon>Actinomycetes</taxon>
        <taxon>Glycomycetales</taxon>
        <taxon>Glycomycetaceae</taxon>
        <taxon>Stackebrandtia</taxon>
    </lineage>
</organism>
<dbReference type="AlphaFoldDB" id="A0A543ATS5"/>
<evidence type="ECO:0000256" key="4">
    <source>
        <dbReference type="ARBA" id="ARBA00022801"/>
    </source>
</evidence>
<feature type="disulfide bond" evidence="9">
    <location>
        <begin position="340"/>
        <end position="367"/>
    </location>
</feature>